<gene>
    <name evidence="1" type="ORF">SLS63_004224</name>
</gene>
<evidence type="ECO:0000313" key="1">
    <source>
        <dbReference type="EMBL" id="KAK7734804.1"/>
    </source>
</evidence>
<sequence>MTNPSGLRGDKLWHVYRYPQRPNTLMVLGSILTKPDDLESSLNHASGIEAFPPEKIEDQTGAVRLFMRSELSKAHGGRIKALLPFSPIASAGGGVGATSSRSVDATVEASGVREVAVLPQTAQDYLERALQAPRVIEYVRKGVFSEPLYMIVGVATCKGLYVGDASSKARSASVDLDASLTVGGVEAGIGVSREKGSSADTEREVVEECDFAYRVREFQYSRRKKRIKKSANVTDGAMFGTDSPEEDVPFEEVPVFEYFESEDEDVGST</sequence>
<name>A0ABR1PE71_DIAER</name>
<keyword evidence="2" id="KW-1185">Reference proteome</keyword>
<dbReference type="Proteomes" id="UP001430848">
    <property type="component" value="Unassembled WGS sequence"/>
</dbReference>
<accession>A0ABR1PE71</accession>
<comment type="caution">
    <text evidence="1">The sequence shown here is derived from an EMBL/GenBank/DDBJ whole genome shotgun (WGS) entry which is preliminary data.</text>
</comment>
<proteinExistence type="predicted"/>
<evidence type="ECO:0000313" key="2">
    <source>
        <dbReference type="Proteomes" id="UP001430848"/>
    </source>
</evidence>
<dbReference type="EMBL" id="JAKNSF020000015">
    <property type="protein sequence ID" value="KAK7734804.1"/>
    <property type="molecule type" value="Genomic_DNA"/>
</dbReference>
<protein>
    <submittedName>
        <fullName evidence="1">Uncharacterized protein</fullName>
    </submittedName>
</protein>
<reference evidence="1 2" key="1">
    <citation type="submission" date="2024-02" db="EMBL/GenBank/DDBJ databases">
        <title>De novo assembly and annotation of 12 fungi associated with fruit tree decline syndrome in Ontario, Canada.</title>
        <authorList>
            <person name="Sulman M."/>
            <person name="Ellouze W."/>
            <person name="Ilyukhin E."/>
        </authorList>
    </citation>
    <scope>NUCLEOTIDE SEQUENCE [LARGE SCALE GENOMIC DNA]</scope>
    <source>
        <strain evidence="1 2">M169</strain>
    </source>
</reference>
<organism evidence="1 2">
    <name type="scientific">Diaporthe eres</name>
    <name type="common">Phomopsis oblonga</name>
    <dbReference type="NCBI Taxonomy" id="83184"/>
    <lineage>
        <taxon>Eukaryota</taxon>
        <taxon>Fungi</taxon>
        <taxon>Dikarya</taxon>
        <taxon>Ascomycota</taxon>
        <taxon>Pezizomycotina</taxon>
        <taxon>Sordariomycetes</taxon>
        <taxon>Sordariomycetidae</taxon>
        <taxon>Diaporthales</taxon>
        <taxon>Diaporthaceae</taxon>
        <taxon>Diaporthe</taxon>
        <taxon>Diaporthe eres species complex</taxon>
    </lineage>
</organism>